<proteinExistence type="predicted"/>
<dbReference type="VEuPathDB" id="GiardiaDB:SS50377_26160"/>
<protein>
    <submittedName>
        <fullName evidence="1">Uncharacterized protein</fullName>
    </submittedName>
</protein>
<evidence type="ECO:0000313" key="3">
    <source>
        <dbReference type="Proteomes" id="UP000018208"/>
    </source>
</evidence>
<name>V6LKK9_9EUKA</name>
<dbReference type="EMBL" id="KI546102">
    <property type="protein sequence ID" value="EST44893.1"/>
    <property type="molecule type" value="Genomic_DNA"/>
</dbReference>
<reference evidence="1 2" key="1">
    <citation type="journal article" date="2014" name="PLoS Genet.">
        <title>The Genome of Spironucleus salmonicida Highlights a Fish Pathogen Adapted to Fluctuating Environments.</title>
        <authorList>
            <person name="Xu F."/>
            <person name="Jerlstrom-Hultqvist J."/>
            <person name="Einarsson E."/>
            <person name="Astvaldsson A."/>
            <person name="Svard S.G."/>
            <person name="Andersson J.O."/>
        </authorList>
    </citation>
    <scope>NUCLEOTIDE SEQUENCE</scope>
    <source>
        <strain evidence="2">ATCC 50377</strain>
    </source>
</reference>
<gene>
    <name evidence="1" type="ORF">SS50377_15184</name>
    <name evidence="2" type="ORF">SS50377_26160</name>
</gene>
<evidence type="ECO:0000313" key="1">
    <source>
        <dbReference type="EMBL" id="EST44893.1"/>
    </source>
</evidence>
<dbReference type="AlphaFoldDB" id="V6LKK9"/>
<dbReference type="EMBL" id="AUWU02000006">
    <property type="protein sequence ID" value="KAH0571960.1"/>
    <property type="molecule type" value="Genomic_DNA"/>
</dbReference>
<organism evidence="1">
    <name type="scientific">Spironucleus salmonicida</name>
    <dbReference type="NCBI Taxonomy" id="348837"/>
    <lineage>
        <taxon>Eukaryota</taxon>
        <taxon>Metamonada</taxon>
        <taxon>Diplomonadida</taxon>
        <taxon>Hexamitidae</taxon>
        <taxon>Hexamitinae</taxon>
        <taxon>Spironucleus</taxon>
    </lineage>
</organism>
<dbReference type="Proteomes" id="UP000018208">
    <property type="component" value="Unassembled WGS sequence"/>
</dbReference>
<sequence length="380" mass="42960">MLLLLLSQETVFSQQIPVNIANDSDTQSEQVPAPLPIIAVVGTIKQHTQIFDSYNSTNSTSNAKFSSFLQNLGYEIPYSFQNYAPDSFDIKVFTLTGKDSVAKAINQTLIDLKVDTKFIEFSDKFPSSISVEMVHQQQEDSEEEIEHEKELFSNTDSFFQINYKYIYKQKYPLMQASHVFLDSQINENAIRFILEGVGSKTAIYVQEGDEDKLLSLIQKMKVKKDANVMKFLQLSQNSANNFLESICKLSNQTDCEDLKLPVKNVDSYKMIFGALHNVFHAENILIKADKQLLSLSGVGLVEVDNKLSHNTNEFLSCFATSDVADIEAKIEHCGFVEICQAKGVFCSPKERKRLEQISYVSQKWIVKGAQPVHDEAQTEL</sequence>
<accession>V6LKK9</accession>
<reference evidence="2" key="2">
    <citation type="submission" date="2020-12" db="EMBL/GenBank/DDBJ databases">
        <title>New Spironucleus salmonicida genome in near-complete chromosomes.</title>
        <authorList>
            <person name="Xu F."/>
            <person name="Kurt Z."/>
            <person name="Jimenez-Gonzalez A."/>
            <person name="Astvaldsson A."/>
            <person name="Andersson J.O."/>
            <person name="Svard S.G."/>
        </authorList>
    </citation>
    <scope>NUCLEOTIDE SEQUENCE</scope>
    <source>
        <strain evidence="2">ATCC 50377</strain>
    </source>
</reference>
<evidence type="ECO:0000313" key="2">
    <source>
        <dbReference type="EMBL" id="KAH0571960.1"/>
    </source>
</evidence>
<keyword evidence="3" id="KW-1185">Reference proteome</keyword>